<protein>
    <submittedName>
        <fullName evidence="1">Uncharacterized protein</fullName>
    </submittedName>
</protein>
<sequence>MARSENSHKVQLHPTMCLPFIVYRPLMFSPRITADCINSREGFSCFRIQVSCEEISRDRIIDSDLLIVRRVTFPTSNLNKQAHRMRERGRPIVDVLYMINV</sequence>
<keyword evidence="2" id="KW-1185">Reference proteome</keyword>
<dbReference type="AlphaFoldDB" id="A0A7C8I2G6"/>
<proteinExistence type="predicted"/>
<dbReference type="Proteomes" id="UP000481861">
    <property type="component" value="Unassembled WGS sequence"/>
</dbReference>
<organism evidence="1 2">
    <name type="scientific">Massariosphaeria phaeospora</name>
    <dbReference type="NCBI Taxonomy" id="100035"/>
    <lineage>
        <taxon>Eukaryota</taxon>
        <taxon>Fungi</taxon>
        <taxon>Dikarya</taxon>
        <taxon>Ascomycota</taxon>
        <taxon>Pezizomycotina</taxon>
        <taxon>Dothideomycetes</taxon>
        <taxon>Pleosporomycetidae</taxon>
        <taxon>Pleosporales</taxon>
        <taxon>Pleosporales incertae sedis</taxon>
        <taxon>Massariosphaeria</taxon>
    </lineage>
</organism>
<evidence type="ECO:0000313" key="1">
    <source>
        <dbReference type="EMBL" id="KAF2865133.1"/>
    </source>
</evidence>
<name>A0A7C8I2G6_9PLEO</name>
<accession>A0A7C8I2G6</accession>
<gene>
    <name evidence="1" type="ORF">BDV95DRAFT_262419</name>
</gene>
<comment type="caution">
    <text evidence="1">The sequence shown here is derived from an EMBL/GenBank/DDBJ whole genome shotgun (WGS) entry which is preliminary data.</text>
</comment>
<dbReference type="EMBL" id="JAADJZ010000036">
    <property type="protein sequence ID" value="KAF2865133.1"/>
    <property type="molecule type" value="Genomic_DNA"/>
</dbReference>
<reference evidence="1 2" key="1">
    <citation type="submission" date="2020-01" db="EMBL/GenBank/DDBJ databases">
        <authorList>
            <consortium name="DOE Joint Genome Institute"/>
            <person name="Haridas S."/>
            <person name="Albert R."/>
            <person name="Binder M."/>
            <person name="Bloem J."/>
            <person name="Labutti K."/>
            <person name="Salamov A."/>
            <person name="Andreopoulos B."/>
            <person name="Baker S.E."/>
            <person name="Barry K."/>
            <person name="Bills G."/>
            <person name="Bluhm B.H."/>
            <person name="Cannon C."/>
            <person name="Castanera R."/>
            <person name="Culley D.E."/>
            <person name="Daum C."/>
            <person name="Ezra D."/>
            <person name="Gonzalez J.B."/>
            <person name="Henrissat B."/>
            <person name="Kuo A."/>
            <person name="Liang C."/>
            <person name="Lipzen A."/>
            <person name="Lutzoni F."/>
            <person name="Magnuson J."/>
            <person name="Mondo S."/>
            <person name="Nolan M."/>
            <person name="Ohm R."/>
            <person name="Pangilinan J."/>
            <person name="Park H.-J.H."/>
            <person name="Ramirez L."/>
            <person name="Alfaro M."/>
            <person name="Sun H."/>
            <person name="Tritt A."/>
            <person name="Yoshinaga Y."/>
            <person name="Zwiers L.-H.L."/>
            <person name="Turgeon B.G."/>
            <person name="Goodwin S.B."/>
            <person name="Spatafora J.W."/>
            <person name="Crous P.W."/>
            <person name="Grigoriev I.V."/>
        </authorList>
    </citation>
    <scope>NUCLEOTIDE SEQUENCE [LARGE SCALE GENOMIC DNA]</scope>
    <source>
        <strain evidence="1 2">CBS 611.86</strain>
    </source>
</reference>
<evidence type="ECO:0000313" key="2">
    <source>
        <dbReference type="Proteomes" id="UP000481861"/>
    </source>
</evidence>